<sequence length="287" mass="31363">MAYDNHPPQVRFAIYAVLVVAGIFYFLPIYVMIATSLKSMSEIRDGSIFALPAAPSIDAWVRAWTSACTGLNCTGIRVGFWNSVSIVTPSVIVSIFFGALNGYALSFWRPRGGVWLLCGLLLGAFIPYQIFLFPLTKILVAVGLFKTLTGLVFVHTLFGMPIMTLLFRNYFASVPSDLFNAARVDGAGFFAIFFFVMLPMATPIVIVAVIMQITAIWNDFLFGLVFANSDRVPMTVQLNNIVNSTTGEREYNVNMAATILTSLVPVAVYLLSGKYFVRGIAAGAVKG</sequence>
<keyword evidence="2 5" id="KW-0812">Transmembrane</keyword>
<dbReference type="KEGG" id="rhi:NGR_c06690"/>
<evidence type="ECO:0000256" key="1">
    <source>
        <dbReference type="ARBA" id="ARBA00004651"/>
    </source>
</evidence>
<keyword evidence="3 5" id="KW-1133">Transmembrane helix</keyword>
<evidence type="ECO:0000313" key="8">
    <source>
        <dbReference type="Proteomes" id="UP000001054"/>
    </source>
</evidence>
<dbReference type="OrthoDB" id="9815445at2"/>
<dbReference type="InterPro" id="IPR035906">
    <property type="entry name" value="MetI-like_sf"/>
</dbReference>
<dbReference type="HOGENOM" id="CLU_016047_1_2_5"/>
<feature type="transmembrane region" description="Helical" evidence="5">
    <location>
        <begin position="80"/>
        <end position="100"/>
    </location>
</feature>
<evidence type="ECO:0000256" key="3">
    <source>
        <dbReference type="ARBA" id="ARBA00022989"/>
    </source>
</evidence>
<dbReference type="PROSITE" id="PS50928">
    <property type="entry name" value="ABC_TM1"/>
    <property type="match status" value="1"/>
</dbReference>
<dbReference type="GO" id="GO:0005886">
    <property type="term" value="C:plasma membrane"/>
    <property type="evidence" value="ECO:0007669"/>
    <property type="project" value="UniProtKB-SubCell"/>
</dbReference>
<keyword evidence="5" id="KW-0813">Transport</keyword>
<evidence type="ECO:0000256" key="5">
    <source>
        <dbReference type="RuleBase" id="RU363032"/>
    </source>
</evidence>
<feature type="domain" description="ABC transmembrane type-1" evidence="6">
    <location>
        <begin position="80"/>
        <end position="272"/>
    </location>
</feature>
<evidence type="ECO:0000256" key="4">
    <source>
        <dbReference type="ARBA" id="ARBA00023136"/>
    </source>
</evidence>
<feature type="transmembrane region" description="Helical" evidence="5">
    <location>
        <begin position="12"/>
        <end position="33"/>
    </location>
</feature>
<comment type="similarity">
    <text evidence="5">Belongs to the binding-protein-dependent transport system permease family.</text>
</comment>
<reference evidence="7 8" key="1">
    <citation type="journal article" date="2009" name="Appl. Environ. Microbiol.">
        <title>Rhizobium sp. strain NGR234 possesses a remarkable number of secretion systems.</title>
        <authorList>
            <person name="Schmeisser C."/>
            <person name="Liesegang H."/>
            <person name="Krysciak D."/>
            <person name="Bakkou N."/>
            <person name="Le Quere A."/>
            <person name="Wollherr A."/>
            <person name="Heinemeyer I."/>
            <person name="Morgenstern B."/>
            <person name="Pommerening-Roeser A."/>
            <person name="Flores M."/>
            <person name="Palacios R."/>
            <person name="Brenner S."/>
            <person name="Gottschalk G."/>
            <person name="Schmitz R.A."/>
            <person name="Broughton W.J."/>
            <person name="Perret X."/>
            <person name="Strittmatter A.W."/>
            <person name="Streit W.R."/>
        </authorList>
    </citation>
    <scope>NUCLEOTIDE SEQUENCE [LARGE SCALE GENOMIC DNA]</scope>
    <source>
        <strain evidence="8">NBRC 101917 / NGR234</strain>
    </source>
</reference>
<name>C3MIB4_SINFN</name>
<feature type="transmembrane region" description="Helical" evidence="5">
    <location>
        <begin position="112"/>
        <end position="132"/>
    </location>
</feature>
<feature type="transmembrane region" description="Helical" evidence="5">
    <location>
        <begin position="138"/>
        <end position="167"/>
    </location>
</feature>
<dbReference type="PANTHER" id="PTHR43879:SF1">
    <property type="entry name" value="GLUCOSE IMPORT SYSTEM PERMEASE PROTEIN GLCU"/>
    <property type="match status" value="1"/>
</dbReference>
<comment type="subcellular location">
    <subcellularLocation>
        <location evidence="1 5">Cell membrane</location>
        <topology evidence="1 5">Multi-pass membrane protein</topology>
    </subcellularLocation>
</comment>
<dbReference type="Proteomes" id="UP000001054">
    <property type="component" value="Chromosome"/>
</dbReference>
<keyword evidence="4 5" id="KW-0472">Membrane</keyword>
<dbReference type="PATRIC" id="fig|394.7.peg.3482"/>
<dbReference type="STRING" id="394.NGR_c06690"/>
<accession>C3MIB4</accession>
<dbReference type="AlphaFoldDB" id="C3MIB4"/>
<proteinExistence type="inferred from homology"/>
<evidence type="ECO:0000256" key="2">
    <source>
        <dbReference type="ARBA" id="ARBA00022692"/>
    </source>
</evidence>
<dbReference type="Gene3D" id="1.10.3720.10">
    <property type="entry name" value="MetI-like"/>
    <property type="match status" value="1"/>
</dbReference>
<dbReference type="InterPro" id="IPR000515">
    <property type="entry name" value="MetI-like"/>
</dbReference>
<dbReference type="GO" id="GO:0055085">
    <property type="term" value="P:transmembrane transport"/>
    <property type="evidence" value="ECO:0007669"/>
    <property type="project" value="InterPro"/>
</dbReference>
<dbReference type="Pfam" id="PF00528">
    <property type="entry name" value="BPD_transp_1"/>
    <property type="match status" value="1"/>
</dbReference>
<dbReference type="SUPFAM" id="SSF161098">
    <property type="entry name" value="MetI-like"/>
    <property type="match status" value="1"/>
</dbReference>
<dbReference type="eggNOG" id="COG0395">
    <property type="taxonomic scope" value="Bacteria"/>
</dbReference>
<evidence type="ECO:0000259" key="6">
    <source>
        <dbReference type="PROSITE" id="PS50928"/>
    </source>
</evidence>
<keyword evidence="8" id="KW-1185">Reference proteome</keyword>
<dbReference type="RefSeq" id="WP_012707247.1">
    <property type="nucleotide sequence ID" value="NC_012587.1"/>
</dbReference>
<feature type="transmembrane region" description="Helical" evidence="5">
    <location>
        <begin position="253"/>
        <end position="271"/>
    </location>
</feature>
<dbReference type="CDD" id="cd06261">
    <property type="entry name" value="TM_PBP2"/>
    <property type="match status" value="1"/>
</dbReference>
<protein>
    <submittedName>
        <fullName evidence="7">Hypothetical ABC transporter permease protein</fullName>
    </submittedName>
</protein>
<dbReference type="EMBL" id="CP001389">
    <property type="protein sequence ID" value="ACP24462.1"/>
    <property type="molecule type" value="Genomic_DNA"/>
</dbReference>
<evidence type="ECO:0000313" key="7">
    <source>
        <dbReference type="EMBL" id="ACP24462.1"/>
    </source>
</evidence>
<feature type="transmembrane region" description="Helical" evidence="5">
    <location>
        <begin position="188"/>
        <end position="217"/>
    </location>
</feature>
<gene>
    <name evidence="7" type="ordered locus">NGR_c06690</name>
</gene>
<dbReference type="PANTHER" id="PTHR43879">
    <property type="entry name" value="ABC TRANSPORTER PERMEASE PROTEIN"/>
    <property type="match status" value="1"/>
</dbReference>
<organism evidence="7 8">
    <name type="scientific">Sinorhizobium fredii (strain NBRC 101917 / NGR234)</name>
    <dbReference type="NCBI Taxonomy" id="394"/>
    <lineage>
        <taxon>Bacteria</taxon>
        <taxon>Pseudomonadati</taxon>
        <taxon>Pseudomonadota</taxon>
        <taxon>Alphaproteobacteria</taxon>
        <taxon>Hyphomicrobiales</taxon>
        <taxon>Rhizobiaceae</taxon>
        <taxon>Sinorhizobium/Ensifer group</taxon>
        <taxon>Sinorhizobium</taxon>
    </lineage>
</organism>